<dbReference type="InterPro" id="IPR019410">
    <property type="entry name" value="Methyltransf_16"/>
</dbReference>
<keyword evidence="12" id="KW-1185">Reference proteome</keyword>
<evidence type="ECO:0000256" key="7">
    <source>
        <dbReference type="ARBA" id="ARBA00022691"/>
    </source>
</evidence>
<comment type="subcellular location">
    <subcellularLocation>
        <location evidence="2">Cytoplasm</location>
    </subcellularLocation>
    <subcellularLocation>
        <location evidence="1">Nucleus</location>
    </subcellularLocation>
</comment>
<dbReference type="GO" id="GO:0032259">
    <property type="term" value="P:methylation"/>
    <property type="evidence" value="ECO:0007669"/>
    <property type="project" value="UniProtKB-KW"/>
</dbReference>
<feature type="region of interest" description="Disordered" evidence="10">
    <location>
        <begin position="1"/>
        <end position="23"/>
    </location>
</feature>
<evidence type="ECO:0000256" key="3">
    <source>
        <dbReference type="ARBA" id="ARBA00012533"/>
    </source>
</evidence>
<evidence type="ECO:0000313" key="11">
    <source>
        <dbReference type="EMBL" id="CAK0785313.1"/>
    </source>
</evidence>
<protein>
    <recommendedName>
        <fullName evidence="3">protein-histidine N-methyltransferase</fullName>
        <ecNumber evidence="3">2.1.1.85</ecNumber>
    </recommendedName>
</protein>
<dbReference type="CDD" id="cd02440">
    <property type="entry name" value="AdoMet_MTases"/>
    <property type="match status" value="1"/>
</dbReference>
<dbReference type="AlphaFoldDB" id="A0AAV1IDC4"/>
<proteinExistence type="inferred from homology"/>
<evidence type="ECO:0000313" key="12">
    <source>
        <dbReference type="Proteomes" id="UP001314263"/>
    </source>
</evidence>
<evidence type="ECO:0000256" key="2">
    <source>
        <dbReference type="ARBA" id="ARBA00004496"/>
    </source>
</evidence>
<dbReference type="InterPro" id="IPR029063">
    <property type="entry name" value="SAM-dependent_MTases_sf"/>
</dbReference>
<evidence type="ECO:0000256" key="6">
    <source>
        <dbReference type="ARBA" id="ARBA00022679"/>
    </source>
</evidence>
<evidence type="ECO:0000256" key="10">
    <source>
        <dbReference type="SAM" id="MobiDB-lite"/>
    </source>
</evidence>
<evidence type="ECO:0000256" key="1">
    <source>
        <dbReference type="ARBA" id="ARBA00004123"/>
    </source>
</evidence>
<dbReference type="Gene3D" id="3.40.50.150">
    <property type="entry name" value="Vaccinia Virus protein VP39"/>
    <property type="match status" value="1"/>
</dbReference>
<keyword evidence="5" id="KW-0489">Methyltransferase</keyword>
<comment type="similarity">
    <text evidence="9">Belongs to the methyltransferase superfamily. METTL18 family.</text>
</comment>
<dbReference type="GO" id="GO:0005634">
    <property type="term" value="C:nucleus"/>
    <property type="evidence" value="ECO:0007669"/>
    <property type="project" value="UniProtKB-SubCell"/>
</dbReference>
<evidence type="ECO:0000256" key="5">
    <source>
        <dbReference type="ARBA" id="ARBA00022603"/>
    </source>
</evidence>
<dbReference type="Pfam" id="PF13489">
    <property type="entry name" value="Methyltransf_23"/>
    <property type="match status" value="1"/>
</dbReference>
<dbReference type="PANTHER" id="PTHR14614">
    <property type="entry name" value="HEPATOCELLULAR CARCINOMA-ASSOCIATED ANTIGEN"/>
    <property type="match status" value="1"/>
</dbReference>
<keyword evidence="7" id="KW-0949">S-adenosyl-L-methionine</keyword>
<keyword evidence="8" id="KW-0539">Nucleus</keyword>
<dbReference type="PANTHER" id="PTHR14614:SF39">
    <property type="entry name" value="HISTIDINE PROTEIN METHYLTRANSFERASE 1 HOMOLOG"/>
    <property type="match status" value="1"/>
</dbReference>
<dbReference type="Proteomes" id="UP001314263">
    <property type="component" value="Unassembled WGS sequence"/>
</dbReference>
<accession>A0AAV1IDC4</accession>
<evidence type="ECO:0000256" key="4">
    <source>
        <dbReference type="ARBA" id="ARBA00022490"/>
    </source>
</evidence>
<dbReference type="GO" id="GO:0018064">
    <property type="term" value="F:protein-L-histidine N-tele-methyltransferase activity"/>
    <property type="evidence" value="ECO:0007669"/>
    <property type="project" value="UniProtKB-EC"/>
</dbReference>
<dbReference type="EC" id="2.1.1.85" evidence="3"/>
<keyword evidence="4" id="KW-0963">Cytoplasm</keyword>
<organism evidence="11 12">
    <name type="scientific">Coccomyxa viridis</name>
    <dbReference type="NCBI Taxonomy" id="1274662"/>
    <lineage>
        <taxon>Eukaryota</taxon>
        <taxon>Viridiplantae</taxon>
        <taxon>Chlorophyta</taxon>
        <taxon>core chlorophytes</taxon>
        <taxon>Trebouxiophyceae</taxon>
        <taxon>Trebouxiophyceae incertae sedis</taxon>
        <taxon>Coccomyxaceae</taxon>
        <taxon>Coccomyxa</taxon>
    </lineage>
</organism>
<comment type="caution">
    <text evidence="11">The sequence shown here is derived from an EMBL/GenBank/DDBJ whole genome shotgun (WGS) entry which is preliminary data.</text>
</comment>
<sequence length="311" mass="33158">MSREATPFKFNFGSSPASNPSAPESVLDVQVAVQPCSEEKLVIIPASDLTGGHFSDITIGADRNIVLKKGTLTGQSACPISEAPERADSDIVPGKYEGGFKLWECALDLAQHLCTAFDIRATQAQWTCILPRGTRVLELGCGHGLPGILMMLAGCEAHFQDYNEQVLELLTAPNICSNLHNHPSATLPPDKGPRFFAGDWATLPDLLDSQGLLGSYDIILAAETIYSPDSQRQLLQCIKKCLRPGVGQAWVAAKSYYFGVGGGTAAFKSLLTIDGTFESRLAAVIDDGASNKREILVLTHANGKANAPSEG</sequence>
<gene>
    <name evidence="11" type="ORF">CVIRNUC_008520</name>
</gene>
<name>A0AAV1IDC4_9CHLO</name>
<reference evidence="11 12" key="1">
    <citation type="submission" date="2023-10" db="EMBL/GenBank/DDBJ databases">
        <authorList>
            <person name="Maclean D."/>
            <person name="Macfadyen A."/>
        </authorList>
    </citation>
    <scope>NUCLEOTIDE SEQUENCE [LARGE SCALE GENOMIC DNA]</scope>
</reference>
<dbReference type="EMBL" id="CAUYUE010000012">
    <property type="protein sequence ID" value="CAK0785313.1"/>
    <property type="molecule type" value="Genomic_DNA"/>
</dbReference>
<evidence type="ECO:0000256" key="8">
    <source>
        <dbReference type="ARBA" id="ARBA00023242"/>
    </source>
</evidence>
<evidence type="ECO:0000256" key="9">
    <source>
        <dbReference type="ARBA" id="ARBA00038126"/>
    </source>
</evidence>
<feature type="compositionally biased region" description="Low complexity" evidence="10">
    <location>
        <begin position="14"/>
        <end position="23"/>
    </location>
</feature>
<keyword evidence="6" id="KW-0808">Transferase</keyword>
<dbReference type="GO" id="GO:0005737">
    <property type="term" value="C:cytoplasm"/>
    <property type="evidence" value="ECO:0007669"/>
    <property type="project" value="UniProtKB-SubCell"/>
</dbReference>
<dbReference type="SUPFAM" id="SSF53335">
    <property type="entry name" value="S-adenosyl-L-methionine-dependent methyltransferases"/>
    <property type="match status" value="1"/>
</dbReference>